<dbReference type="OrthoDB" id="421038at2759"/>
<dbReference type="GO" id="GO:0031505">
    <property type="term" value="P:fungal-type cell wall organization"/>
    <property type="evidence" value="ECO:0007669"/>
    <property type="project" value="TreeGrafter"/>
</dbReference>
<dbReference type="UniPathway" id="UPA00143"/>
<evidence type="ECO:0000256" key="18">
    <source>
        <dbReference type="PROSITE-ProRule" id="PRU00175"/>
    </source>
</evidence>
<reference evidence="24" key="1">
    <citation type="submission" date="2020-04" db="EMBL/GenBank/DDBJ databases">
        <title>Draft genome resource of the tomato pathogen Pseudocercospora fuligena.</title>
        <authorList>
            <person name="Zaccaron A."/>
        </authorList>
    </citation>
    <scope>NUCLEOTIDE SEQUENCE</scope>
    <source>
        <strain evidence="24">PF001</strain>
    </source>
</reference>
<evidence type="ECO:0000256" key="17">
    <source>
        <dbReference type="ARBA" id="ARBA00023242"/>
    </source>
</evidence>
<dbReference type="GO" id="GO:0008270">
    <property type="term" value="F:zinc ion binding"/>
    <property type="evidence" value="ECO:0007669"/>
    <property type="project" value="UniProtKB-KW"/>
</dbReference>
<feature type="compositionally biased region" description="Basic and acidic residues" evidence="21">
    <location>
        <begin position="854"/>
        <end position="863"/>
    </location>
</feature>
<feature type="region of interest" description="Disordered" evidence="21">
    <location>
        <begin position="594"/>
        <end position="674"/>
    </location>
</feature>
<evidence type="ECO:0000259" key="22">
    <source>
        <dbReference type="PROSITE" id="PS50089"/>
    </source>
</evidence>
<feature type="region of interest" description="Disordered" evidence="21">
    <location>
        <begin position="416"/>
        <end position="448"/>
    </location>
</feature>
<dbReference type="AlphaFoldDB" id="A0A8H6RT25"/>
<keyword evidence="25" id="KW-1185">Reference proteome</keyword>
<evidence type="ECO:0000256" key="11">
    <source>
        <dbReference type="ARBA" id="ARBA00022771"/>
    </source>
</evidence>
<comment type="catalytic activity">
    <reaction evidence="1 20">
        <text>S-ubiquitinyl-[E2 ubiquitin-conjugating enzyme]-L-cysteine + [acceptor protein]-L-lysine = [E2 ubiquitin-conjugating enzyme]-L-cysteine + N(6)-ubiquitinyl-[acceptor protein]-L-lysine.</text>
        <dbReference type="EC" id="2.3.2.27"/>
    </reaction>
</comment>
<evidence type="ECO:0000256" key="6">
    <source>
        <dbReference type="ARBA" id="ARBA00009506"/>
    </source>
</evidence>
<dbReference type="InterPro" id="IPR004886">
    <property type="entry name" value="Glucanosyltransferase"/>
</dbReference>
<keyword evidence="9 19" id="KW-0732">Signal</keyword>
<dbReference type="FunFam" id="3.30.40.10:FF:000172">
    <property type="entry name" value="E3 ubiquitin-protein ligase RAD18"/>
    <property type="match status" value="1"/>
</dbReference>
<dbReference type="Pfam" id="PF13923">
    <property type="entry name" value="zf-C3HC4_2"/>
    <property type="match status" value="1"/>
</dbReference>
<comment type="similarity">
    <text evidence="5 19">Belongs to the glycosyl hydrolase 72 family.</text>
</comment>
<comment type="subcellular location">
    <subcellularLocation>
        <location evidence="3 19">Cell membrane</location>
        <topology evidence="3 19">Lipid-anchor</topology>
        <topology evidence="3 19">GPI-anchor</topology>
    </subcellularLocation>
    <subcellularLocation>
        <location evidence="2 20">Nucleus</location>
    </subcellularLocation>
</comment>
<evidence type="ECO:0000256" key="20">
    <source>
        <dbReference type="RuleBase" id="RU368093"/>
    </source>
</evidence>
<dbReference type="Gene3D" id="3.30.40.10">
    <property type="entry name" value="Zinc/RING finger domain, C3HC4 (zinc finger)"/>
    <property type="match status" value="1"/>
</dbReference>
<dbReference type="Proteomes" id="UP000660729">
    <property type="component" value="Unassembled WGS sequence"/>
</dbReference>
<dbReference type="GO" id="GO:0061630">
    <property type="term" value="F:ubiquitin protein ligase activity"/>
    <property type="evidence" value="ECO:0007669"/>
    <property type="project" value="UniProtKB-UniRule"/>
</dbReference>
<keyword evidence="19" id="KW-0449">Lipoprotein</keyword>
<dbReference type="NCBIfam" id="TIGR00599">
    <property type="entry name" value="rad18"/>
    <property type="match status" value="1"/>
</dbReference>
<dbReference type="EC" id="2.3.2.27" evidence="20"/>
<comment type="function">
    <text evidence="20">E3 RING-finger protein, member of the UBC2/RAD6 epistasis group. Associates to the E2 ubiquitin conjugating enzyme UBC2/RAD6 to form the UBC2-RAD18 ubiquitin ligase complex involved in postreplicative repair (PRR) of damaged DNA.</text>
</comment>
<dbReference type="GO" id="GO:0006301">
    <property type="term" value="P:DNA damage tolerance"/>
    <property type="evidence" value="ECO:0007669"/>
    <property type="project" value="InterPro"/>
</dbReference>
<evidence type="ECO:0000256" key="7">
    <source>
        <dbReference type="ARBA" id="ARBA00022679"/>
    </source>
</evidence>
<dbReference type="PANTHER" id="PTHR31468">
    <property type="entry name" value="1,3-BETA-GLUCANOSYLTRANSFERASE GAS1"/>
    <property type="match status" value="1"/>
</dbReference>
<feature type="domain" description="SAP" evidence="23">
    <location>
        <begin position="737"/>
        <end position="771"/>
    </location>
</feature>
<dbReference type="PANTHER" id="PTHR31468:SF4">
    <property type="entry name" value="1,3-BETA-GLUCANOSYLTRANSFERASE GAS3-RELATED"/>
    <property type="match status" value="1"/>
</dbReference>
<feature type="compositionally biased region" description="Polar residues" evidence="21">
    <location>
        <begin position="808"/>
        <end position="820"/>
    </location>
</feature>
<keyword evidence="16 20" id="KW-0234">DNA repair</keyword>
<dbReference type="InterPro" id="IPR017853">
    <property type="entry name" value="GH"/>
</dbReference>
<keyword evidence="10 20" id="KW-0227">DNA damage</keyword>
<evidence type="ECO:0000256" key="8">
    <source>
        <dbReference type="ARBA" id="ARBA00022723"/>
    </source>
</evidence>
<feature type="region of interest" description="Disordered" evidence="21">
    <location>
        <begin position="799"/>
        <end position="837"/>
    </location>
</feature>
<dbReference type="PROSITE" id="PS50089">
    <property type="entry name" value="ZF_RING_2"/>
    <property type="match status" value="1"/>
</dbReference>
<comment type="similarity">
    <text evidence="6 20">Belongs to the RAD18 family.</text>
</comment>
<dbReference type="EC" id="2.4.1.-" evidence="19"/>
<evidence type="ECO:0000256" key="16">
    <source>
        <dbReference type="ARBA" id="ARBA00023204"/>
    </source>
</evidence>
<sequence>MRSLSTFASICALAATAAAVNPVEVQQQEFVDSDSGERLMIVGVDYQPGGQGAYGTDSGDPLSNATACLRDAALMQSLGINTIRSYNVDPTLNHDECVSIFNAVGIYMIIDVNSPLSGQSLDRSNPSGSYTADYLQHIFTVVEAFKDYPNTLGFFAGNEIINDVPTAKDNPPYIRAIQRDLKNYIKNHASRTIPVGYSAAQVQEVLHDTWAYLQCNNGNNDMSRSDFFGLNSYSWCGDASSFTTSGYNVLVQWFGNSTIPVFFSEYGCNVPEPRLFEEVPVLYGPQMTSLSGGLVYEWTQESSNYGLTQVNDNGTLTLLRDYNTLSSQYDKLNITLITTQNETATNLQAPDCSSSLINSDDFSTDFDIPSTPQGASSLIANGVSNAPTGKIVSVTQTKVQVAVYQTNGAEVQNLAIKPQSSANRPGSGDLATGSGSGSASSTSSGLAPRKTMMGGAVAAVVFGAGMAILFNQQRAYQSLQPRPLSAFTKILVSMDSSYDVPDSTDWIGTSIPDLAALENALHCQICKEFYDTPMITTCNHTFCSRCIRTSLSSDGKCPACRASDQASKLRNNWAIQEVVATFITARPKALEVARKAQQETEQPKRNGKRKRTAVQDIDEAVEAEKSGRTTRSKSRRIANSQSSQPEAIEIDDSEDGGDEAFQPDAEPEQPMDGLVACPLGCGKRMKEEEVFNHLDKCEDEQKQAAKAKSKANLNGTASKPPSRQNSRPQDRINELSYGMLKETALAKKLKEQGLPNFGSKQLLISRHKEWVNIWNANCDSNDPRPRRDLLRDLDVWERTQGGKAPQGNVLSGSGSQQRPQDQMEAASGDPKPYEHDTEALSNLREKVNAINEGKTVEPQHNEGFRLPTSDIPATETKTISNPSLSLAASINDKPQSSPNKTPPSVFTNATLQRDDSTASSGGLSRASSRDEHIIQERSGSACDIPAHITASSPKRVPMFAVPEQPFKDVDTGGTSASPGG</sequence>
<dbReference type="EMBL" id="JABCIY010000024">
    <property type="protein sequence ID" value="KAF7196699.1"/>
    <property type="molecule type" value="Genomic_DNA"/>
</dbReference>
<protein>
    <recommendedName>
        <fullName evidence="19 20">Multifunctional fusion protein</fullName>
    </recommendedName>
    <domain>
        <recommendedName>
            <fullName evidence="20">Postreplication repair E3 ubiquitin-protein ligase RAD18</fullName>
            <ecNumber evidence="20">2.3.2.27</ecNumber>
        </recommendedName>
        <alternativeName>
            <fullName evidence="20">RING-type E3 ubiquitin transferase RAD18</fullName>
        </alternativeName>
    </domain>
    <domain>
        <recommendedName>
            <fullName evidence="19">1,3-beta-glucanosyltransferase</fullName>
            <ecNumber evidence="19">2.4.1.-</ecNumber>
        </recommendedName>
    </domain>
</protein>
<evidence type="ECO:0000256" key="5">
    <source>
        <dbReference type="ARBA" id="ARBA00007528"/>
    </source>
</evidence>
<feature type="compositionally biased region" description="Basic and acidic residues" evidence="21">
    <location>
        <begin position="594"/>
        <end position="604"/>
    </location>
</feature>
<gene>
    <name evidence="24" type="ORF">HII31_02069</name>
</gene>
<evidence type="ECO:0000256" key="3">
    <source>
        <dbReference type="ARBA" id="ARBA00004609"/>
    </source>
</evidence>
<keyword evidence="11 18" id="KW-0863">Zinc-finger</keyword>
<comment type="pathway">
    <text evidence="4 20">Protein modification; protein ubiquitination.</text>
</comment>
<evidence type="ECO:0000313" key="25">
    <source>
        <dbReference type="Proteomes" id="UP000660729"/>
    </source>
</evidence>
<evidence type="ECO:0000313" key="24">
    <source>
        <dbReference type="EMBL" id="KAF7196699.1"/>
    </source>
</evidence>
<evidence type="ECO:0000256" key="1">
    <source>
        <dbReference type="ARBA" id="ARBA00000900"/>
    </source>
</evidence>
<dbReference type="GO" id="GO:0071970">
    <property type="term" value="P:fungal-type cell wall (1-&gt;3)-beta-D-glucan biosynthetic process"/>
    <property type="evidence" value="ECO:0007669"/>
    <property type="project" value="TreeGrafter"/>
</dbReference>
<feature type="compositionally biased region" description="Polar residues" evidence="21">
    <location>
        <begin position="875"/>
        <end position="911"/>
    </location>
</feature>
<evidence type="ECO:0000256" key="14">
    <source>
        <dbReference type="ARBA" id="ARBA00023125"/>
    </source>
</evidence>
<dbReference type="InterPro" id="IPR017907">
    <property type="entry name" value="Znf_RING_CS"/>
</dbReference>
<dbReference type="GO" id="GO:0006513">
    <property type="term" value="P:protein monoubiquitination"/>
    <property type="evidence" value="ECO:0007669"/>
    <property type="project" value="InterPro"/>
</dbReference>
<dbReference type="InterPro" id="IPR003034">
    <property type="entry name" value="SAP_dom"/>
</dbReference>
<dbReference type="Gene3D" id="3.20.20.80">
    <property type="entry name" value="Glycosidases"/>
    <property type="match status" value="1"/>
</dbReference>
<dbReference type="InterPro" id="IPR013083">
    <property type="entry name" value="Znf_RING/FYVE/PHD"/>
</dbReference>
<dbReference type="PROSITE" id="PS50800">
    <property type="entry name" value="SAP"/>
    <property type="match status" value="1"/>
</dbReference>
<evidence type="ECO:0000256" key="15">
    <source>
        <dbReference type="ARBA" id="ARBA00023180"/>
    </source>
</evidence>
<evidence type="ECO:0000256" key="13">
    <source>
        <dbReference type="ARBA" id="ARBA00022833"/>
    </source>
</evidence>
<keyword evidence="8 20" id="KW-0479">Metal-binding</keyword>
<dbReference type="PROSITE" id="PS00518">
    <property type="entry name" value="ZF_RING_1"/>
    <property type="match status" value="1"/>
</dbReference>
<keyword evidence="17 20" id="KW-0539">Nucleus</keyword>
<dbReference type="GO" id="GO:0003697">
    <property type="term" value="F:single-stranded DNA binding"/>
    <property type="evidence" value="ECO:0007669"/>
    <property type="project" value="UniProtKB-UniRule"/>
</dbReference>
<keyword evidence="13 20" id="KW-0862">Zinc</keyword>
<dbReference type="SUPFAM" id="SSF51445">
    <property type="entry name" value="(Trans)glycosidases"/>
    <property type="match status" value="1"/>
</dbReference>
<evidence type="ECO:0000259" key="23">
    <source>
        <dbReference type="PROSITE" id="PS50800"/>
    </source>
</evidence>
<accession>A0A8H6RT25</accession>
<dbReference type="SMART" id="SM00513">
    <property type="entry name" value="SAP"/>
    <property type="match status" value="1"/>
</dbReference>
<evidence type="ECO:0000256" key="9">
    <source>
        <dbReference type="ARBA" id="ARBA00022729"/>
    </source>
</evidence>
<evidence type="ECO:0000256" key="12">
    <source>
        <dbReference type="ARBA" id="ARBA00022786"/>
    </source>
</evidence>
<dbReference type="GO" id="GO:0005886">
    <property type="term" value="C:plasma membrane"/>
    <property type="evidence" value="ECO:0007669"/>
    <property type="project" value="UniProtKB-SubCell"/>
</dbReference>
<keyword evidence="19" id="KW-0472">Membrane</keyword>
<dbReference type="GO" id="GO:0005634">
    <property type="term" value="C:nucleus"/>
    <property type="evidence" value="ECO:0007669"/>
    <property type="project" value="UniProtKB-SubCell"/>
</dbReference>
<dbReference type="Pfam" id="PF03198">
    <property type="entry name" value="Glyco_hydro_72"/>
    <property type="match status" value="1"/>
</dbReference>
<dbReference type="GO" id="GO:0042124">
    <property type="term" value="F:1,3-beta-glucanosyltransferase activity"/>
    <property type="evidence" value="ECO:0007669"/>
    <property type="project" value="TreeGrafter"/>
</dbReference>
<dbReference type="GO" id="GO:0006281">
    <property type="term" value="P:DNA repair"/>
    <property type="evidence" value="ECO:0007669"/>
    <property type="project" value="UniProtKB-KW"/>
</dbReference>
<name>A0A8H6RT25_9PEZI</name>
<feature type="region of interest" description="Disordered" evidence="21">
    <location>
        <begin position="702"/>
        <end position="730"/>
    </location>
</feature>
<feature type="region of interest" description="Disordered" evidence="21">
    <location>
        <begin position="852"/>
        <end position="980"/>
    </location>
</feature>
<proteinExistence type="inferred from homology"/>
<evidence type="ECO:0000256" key="2">
    <source>
        <dbReference type="ARBA" id="ARBA00004123"/>
    </source>
</evidence>
<feature type="signal peptide" evidence="19">
    <location>
        <begin position="1"/>
        <end position="19"/>
    </location>
</feature>
<dbReference type="InterPro" id="IPR004580">
    <property type="entry name" value="Rad18_fungi"/>
</dbReference>
<keyword evidence="15" id="KW-0325">Glycoprotein</keyword>
<evidence type="ECO:0000256" key="4">
    <source>
        <dbReference type="ARBA" id="ARBA00004906"/>
    </source>
</evidence>
<evidence type="ECO:0000256" key="21">
    <source>
        <dbReference type="SAM" id="MobiDB-lite"/>
    </source>
</evidence>
<keyword evidence="12 20" id="KW-0833">Ubl conjugation pathway</keyword>
<keyword evidence="14 20" id="KW-0238">DNA-binding</keyword>
<organism evidence="24 25">
    <name type="scientific">Pseudocercospora fuligena</name>
    <dbReference type="NCBI Taxonomy" id="685502"/>
    <lineage>
        <taxon>Eukaryota</taxon>
        <taxon>Fungi</taxon>
        <taxon>Dikarya</taxon>
        <taxon>Ascomycota</taxon>
        <taxon>Pezizomycotina</taxon>
        <taxon>Dothideomycetes</taxon>
        <taxon>Dothideomycetidae</taxon>
        <taxon>Mycosphaerellales</taxon>
        <taxon>Mycosphaerellaceae</taxon>
        <taxon>Pseudocercospora</taxon>
    </lineage>
</organism>
<dbReference type="SMART" id="SM00184">
    <property type="entry name" value="RING"/>
    <property type="match status" value="1"/>
</dbReference>
<dbReference type="SUPFAM" id="SSF57850">
    <property type="entry name" value="RING/U-box"/>
    <property type="match status" value="1"/>
</dbReference>
<evidence type="ECO:0000256" key="10">
    <source>
        <dbReference type="ARBA" id="ARBA00022763"/>
    </source>
</evidence>
<feature type="chain" id="PRO_5034860737" description="Multifunctional fusion protein" evidence="19">
    <location>
        <begin position="20"/>
        <end position="980"/>
    </location>
</feature>
<feature type="compositionally biased region" description="Low complexity" evidence="21">
    <location>
        <begin position="426"/>
        <end position="448"/>
    </location>
</feature>
<keyword evidence="7 19" id="KW-0808">Transferase</keyword>
<keyword evidence="19" id="KW-0336">GPI-anchor</keyword>
<comment type="function">
    <text evidence="19">Splits internally a 1,3-beta-glucan molecule and transfers the newly generated reducing end (the donor) to the non-reducing end of another 1,3-beta-glucan molecule (the acceptor) forming a 1,3-beta linkage, resulting in the elongation of 1,3-beta-glucan chains in the cell wall.</text>
</comment>
<feature type="compositionally biased region" description="Acidic residues" evidence="21">
    <location>
        <begin position="648"/>
        <end position="658"/>
    </location>
</feature>
<dbReference type="GO" id="GO:0098552">
    <property type="term" value="C:side of membrane"/>
    <property type="evidence" value="ECO:0007669"/>
    <property type="project" value="UniProtKB-KW"/>
</dbReference>
<evidence type="ECO:0000256" key="19">
    <source>
        <dbReference type="RuleBase" id="RU361209"/>
    </source>
</evidence>
<comment type="caution">
    <text evidence="24">The sequence shown here is derived from an EMBL/GenBank/DDBJ whole genome shotgun (WGS) entry which is preliminary data.</text>
</comment>
<feature type="compositionally biased region" description="Polar residues" evidence="21">
    <location>
        <begin position="712"/>
        <end position="727"/>
    </location>
</feature>
<feature type="domain" description="RING-type" evidence="22">
    <location>
        <begin position="523"/>
        <end position="561"/>
    </location>
</feature>
<feature type="compositionally biased region" description="Low complexity" evidence="21">
    <location>
        <begin position="917"/>
        <end position="926"/>
    </location>
</feature>
<comment type="subunit">
    <text evidence="20">Interacts with E2 UBC2, forming a complex with ubiquitin ligase activity.</text>
</comment>
<dbReference type="InterPro" id="IPR001841">
    <property type="entry name" value="Znf_RING"/>
</dbReference>